<feature type="compositionally biased region" description="Low complexity" evidence="1">
    <location>
        <begin position="119"/>
        <end position="130"/>
    </location>
</feature>
<dbReference type="Proteomes" id="UP000326464">
    <property type="component" value="Unassembled WGS sequence"/>
</dbReference>
<gene>
    <name evidence="2" type="ORF">FNH21_04605</name>
</gene>
<feature type="compositionally biased region" description="Basic and acidic residues" evidence="1">
    <location>
        <begin position="91"/>
        <end position="105"/>
    </location>
</feature>
<name>A0A7X1TMU0_9MICC</name>
<evidence type="ECO:0000313" key="3">
    <source>
        <dbReference type="Proteomes" id="UP000326464"/>
    </source>
</evidence>
<dbReference type="RefSeq" id="WP_152812618.1">
    <property type="nucleotide sequence ID" value="NZ_VJXX01000001.1"/>
</dbReference>
<feature type="region of interest" description="Disordered" evidence="1">
    <location>
        <begin position="91"/>
        <end position="138"/>
    </location>
</feature>
<dbReference type="OrthoDB" id="4955333at2"/>
<organism evidence="2 3">
    <name type="scientific">Arthrobacter bussei</name>
    <dbReference type="NCBI Taxonomy" id="2594179"/>
    <lineage>
        <taxon>Bacteria</taxon>
        <taxon>Bacillati</taxon>
        <taxon>Actinomycetota</taxon>
        <taxon>Actinomycetes</taxon>
        <taxon>Micrococcales</taxon>
        <taxon>Micrococcaceae</taxon>
        <taxon>Arthrobacter</taxon>
    </lineage>
</organism>
<sequence length="138" mass="14051">MASRLLVPLGMISTSLGILALFAGVRGYPFLLLAAGGIVLARSCFSTGTDPAATRADPAPVPQFALPAVPECPPERLREARTLAARLARAASEDRARAASEDRGSEAGYGADAPGSPTAGRARVLADAAAPPSGRWSP</sequence>
<proteinExistence type="predicted"/>
<dbReference type="EMBL" id="VJXX01000001">
    <property type="protein sequence ID" value="MPY10002.1"/>
    <property type="molecule type" value="Genomic_DNA"/>
</dbReference>
<evidence type="ECO:0000313" key="2">
    <source>
        <dbReference type="EMBL" id="MPY10002.1"/>
    </source>
</evidence>
<reference evidence="3" key="1">
    <citation type="submission" date="2019-07" db="EMBL/GenBank/DDBJ databases">
        <title>Arthrobacter KR32 sp. nov., isolated from mountain cheese made of cows milk.</title>
        <authorList>
            <person name="Flegler A."/>
        </authorList>
    </citation>
    <scope>NUCLEOTIDE SEQUENCE [LARGE SCALE GENOMIC DNA]</scope>
    <source>
        <strain evidence="3">KR32</strain>
    </source>
</reference>
<keyword evidence="3" id="KW-1185">Reference proteome</keyword>
<comment type="caution">
    <text evidence="2">The sequence shown here is derived from an EMBL/GenBank/DDBJ whole genome shotgun (WGS) entry which is preliminary data.</text>
</comment>
<protein>
    <submittedName>
        <fullName evidence="2">Uncharacterized protein</fullName>
    </submittedName>
</protein>
<evidence type="ECO:0000256" key="1">
    <source>
        <dbReference type="SAM" id="MobiDB-lite"/>
    </source>
</evidence>
<dbReference type="AlphaFoldDB" id="A0A7X1TMU0"/>
<accession>A0A7X1TMU0</accession>